<evidence type="ECO:0000313" key="2">
    <source>
        <dbReference type="Proteomes" id="UP000014254"/>
    </source>
</evidence>
<protein>
    <submittedName>
        <fullName evidence="1">Uncharacterized protein</fullName>
    </submittedName>
</protein>
<dbReference type="InParanoid" id="S2J786"/>
<dbReference type="Proteomes" id="UP000014254">
    <property type="component" value="Unassembled WGS sequence"/>
</dbReference>
<gene>
    <name evidence="1" type="ORF">HMPREF1544_09084</name>
</gene>
<keyword evidence="2" id="KW-1185">Reference proteome</keyword>
<name>S2J786_MUCC1</name>
<dbReference type="EMBL" id="KE124047">
    <property type="protein sequence ID" value="EPB84162.1"/>
    <property type="molecule type" value="Genomic_DNA"/>
</dbReference>
<dbReference type="OMA" id="EINATSW"/>
<dbReference type="VEuPathDB" id="FungiDB:HMPREF1544_09084"/>
<organism evidence="1 2">
    <name type="scientific">Mucor circinelloides f. circinelloides (strain 1006PhL)</name>
    <name type="common">Mucormycosis agent</name>
    <name type="synonym">Calyptromyces circinelloides</name>
    <dbReference type="NCBI Taxonomy" id="1220926"/>
    <lineage>
        <taxon>Eukaryota</taxon>
        <taxon>Fungi</taxon>
        <taxon>Fungi incertae sedis</taxon>
        <taxon>Mucoromycota</taxon>
        <taxon>Mucoromycotina</taxon>
        <taxon>Mucoromycetes</taxon>
        <taxon>Mucorales</taxon>
        <taxon>Mucorineae</taxon>
        <taxon>Mucoraceae</taxon>
        <taxon>Mucor</taxon>
    </lineage>
</organism>
<dbReference type="AlphaFoldDB" id="S2J786"/>
<dbReference type="OrthoDB" id="2372305at2759"/>
<evidence type="ECO:0000313" key="1">
    <source>
        <dbReference type="EMBL" id="EPB84162.1"/>
    </source>
</evidence>
<reference evidence="2" key="1">
    <citation type="submission" date="2013-05" db="EMBL/GenBank/DDBJ databases">
        <title>The Genome sequence of Mucor circinelloides f. circinelloides 1006PhL.</title>
        <authorList>
            <consortium name="The Broad Institute Genomics Platform"/>
            <person name="Cuomo C."/>
            <person name="Earl A."/>
            <person name="Findley K."/>
            <person name="Lee S.C."/>
            <person name="Walker B."/>
            <person name="Young S."/>
            <person name="Zeng Q."/>
            <person name="Gargeya S."/>
            <person name="Fitzgerald M."/>
            <person name="Haas B."/>
            <person name="Abouelleil A."/>
            <person name="Allen A.W."/>
            <person name="Alvarado L."/>
            <person name="Arachchi H.M."/>
            <person name="Berlin A.M."/>
            <person name="Chapman S.B."/>
            <person name="Gainer-Dewar J."/>
            <person name="Goldberg J."/>
            <person name="Griggs A."/>
            <person name="Gujja S."/>
            <person name="Hansen M."/>
            <person name="Howarth C."/>
            <person name="Imamovic A."/>
            <person name="Ireland A."/>
            <person name="Larimer J."/>
            <person name="McCowan C."/>
            <person name="Murphy C."/>
            <person name="Pearson M."/>
            <person name="Poon T.W."/>
            <person name="Priest M."/>
            <person name="Roberts A."/>
            <person name="Saif S."/>
            <person name="Shea T."/>
            <person name="Sisk P."/>
            <person name="Sykes S."/>
            <person name="Wortman J."/>
            <person name="Nusbaum C."/>
            <person name="Birren B."/>
        </authorList>
    </citation>
    <scope>NUCLEOTIDE SEQUENCE [LARGE SCALE GENOMIC DNA]</scope>
    <source>
        <strain evidence="2">1006PhL</strain>
    </source>
</reference>
<proteinExistence type="predicted"/>
<accession>S2J786</accession>
<sequence length="99" mass="11000">METIVNEAVNELANAFSVDVASKSTINAFNKEAASCMKRVQDTTDLANKVQSETNNINELLQSLKSKDQELQTAFHKIDQLEVSEINATSWLYVFTVSS</sequence>